<dbReference type="AlphaFoldDB" id="A0A840N600"/>
<comment type="caution">
    <text evidence="1">The sequence shown here is derived from an EMBL/GenBank/DDBJ whole genome shotgun (WGS) entry which is preliminary data.</text>
</comment>
<dbReference type="Pfam" id="PF12900">
    <property type="entry name" value="Pyridox_ox_2"/>
    <property type="match status" value="1"/>
</dbReference>
<reference evidence="1 2" key="1">
    <citation type="submission" date="2020-08" db="EMBL/GenBank/DDBJ databases">
        <title>Genomic Encyclopedia of Type Strains, Phase IV (KMG-IV): sequencing the most valuable type-strain genomes for metagenomic binning, comparative biology and taxonomic classification.</title>
        <authorList>
            <person name="Goeker M."/>
        </authorList>
    </citation>
    <scope>NUCLEOTIDE SEQUENCE [LARGE SCALE GENOMIC DNA]</scope>
    <source>
        <strain evidence="1 2">DSM 17498</strain>
    </source>
</reference>
<dbReference type="InterPro" id="IPR024747">
    <property type="entry name" value="Pyridox_Oxase-rel"/>
</dbReference>
<protein>
    <recommendedName>
        <fullName evidence="3">Pyridoxamine 5'-phosphate oxidase family protein</fullName>
    </recommendedName>
</protein>
<proteinExistence type="predicted"/>
<gene>
    <name evidence="1" type="ORF">HNQ36_004026</name>
</gene>
<dbReference type="RefSeq" id="WP_184087828.1">
    <property type="nucleotide sequence ID" value="NZ_JACHIJ010000006.1"/>
</dbReference>
<dbReference type="Gene3D" id="2.30.110.10">
    <property type="entry name" value="Electron Transport, Fmn-binding Protein, Chain A"/>
    <property type="match status" value="1"/>
</dbReference>
<evidence type="ECO:0008006" key="3">
    <source>
        <dbReference type="Google" id="ProtNLM"/>
    </source>
</evidence>
<accession>A0A840N600</accession>
<dbReference type="InterPro" id="IPR012349">
    <property type="entry name" value="Split_barrel_FMN-bd"/>
</dbReference>
<evidence type="ECO:0000313" key="2">
    <source>
        <dbReference type="Proteomes" id="UP000521227"/>
    </source>
</evidence>
<name>A0A840N600_9BRAD</name>
<dbReference type="EMBL" id="JACHIJ010000006">
    <property type="protein sequence ID" value="MBB5054024.1"/>
    <property type="molecule type" value="Genomic_DNA"/>
</dbReference>
<dbReference type="Proteomes" id="UP000521227">
    <property type="component" value="Unassembled WGS sequence"/>
</dbReference>
<dbReference type="SUPFAM" id="SSF50475">
    <property type="entry name" value="FMN-binding split barrel"/>
    <property type="match status" value="1"/>
</dbReference>
<sequence>MSSAAGMRRHDLIMSEEQAFNALEQGFSGWLATVGQDGMPYCTPMLYICMDNRVYLHSTRAKGLFRNNIDNNAKVCFGVDDPDQVYAYGRFECDSALAYQSVIMTGEIEVIEDLETKQRFCERLMAKYGKKDWDRPSGFFPRLNQIAVYAITIQRLTGKKIELPGVSQQWPAIDRTKTPNAHS</sequence>
<dbReference type="PANTHER" id="PTHR34071">
    <property type="entry name" value="5-NITROIMIDAZOLE ANTIBIOTICS RESISTANCE PROTEIN, NIMA-FAMILY-RELATED PROTEIN-RELATED"/>
    <property type="match status" value="1"/>
</dbReference>
<dbReference type="PANTHER" id="PTHR34071:SF2">
    <property type="entry name" value="FLAVIN-NUCLEOTIDE-BINDING PROTEIN"/>
    <property type="match status" value="1"/>
</dbReference>
<evidence type="ECO:0000313" key="1">
    <source>
        <dbReference type="EMBL" id="MBB5054024.1"/>
    </source>
</evidence>
<organism evidence="1 2">
    <name type="scientific">Afipia massiliensis</name>
    <dbReference type="NCBI Taxonomy" id="211460"/>
    <lineage>
        <taxon>Bacteria</taxon>
        <taxon>Pseudomonadati</taxon>
        <taxon>Pseudomonadota</taxon>
        <taxon>Alphaproteobacteria</taxon>
        <taxon>Hyphomicrobiales</taxon>
        <taxon>Nitrobacteraceae</taxon>
        <taxon>Afipia</taxon>
    </lineage>
</organism>